<evidence type="ECO:0000256" key="4">
    <source>
        <dbReference type="ARBA" id="ARBA00023163"/>
    </source>
</evidence>
<reference evidence="10" key="1">
    <citation type="journal article" date="2013" name="Nat. Genet.">
        <title>The wheat powdery mildew genome shows the unique evolution of an obligate biotroph.</title>
        <authorList>
            <person name="Wicker T."/>
            <person name="Oberhaensli S."/>
            <person name="Parlange F."/>
            <person name="Buchmann J.P."/>
            <person name="Shatalina M."/>
            <person name="Roffler S."/>
            <person name="Ben-David R."/>
            <person name="Dolezel J."/>
            <person name="Simkova H."/>
            <person name="Schulze-Lefert P."/>
            <person name="Spanu P.D."/>
            <person name="Bruggmann R."/>
            <person name="Amselem J."/>
            <person name="Quesneville H."/>
            <person name="Ver Loren van Themaat E."/>
            <person name="Paape T."/>
            <person name="Shimizu K.K."/>
            <person name="Keller B."/>
        </authorList>
    </citation>
    <scope>NUCLEOTIDE SEQUENCE [LARGE SCALE GENOMIC DNA]</scope>
    <source>
        <strain evidence="10">96224</strain>
    </source>
</reference>
<evidence type="ECO:0000256" key="2">
    <source>
        <dbReference type="ARBA" id="ARBA00008421"/>
    </source>
</evidence>
<evidence type="ECO:0000313" key="9">
    <source>
        <dbReference type="EMBL" id="SUZ11349.1"/>
    </source>
</evidence>
<dbReference type="GO" id="GO:0005634">
    <property type="term" value="C:nucleus"/>
    <property type="evidence" value="ECO:0007669"/>
    <property type="project" value="UniProtKB-SubCell"/>
</dbReference>
<dbReference type="HOGENOM" id="CLU_466899_0_0_1"/>
<dbReference type="GO" id="GO:0000981">
    <property type="term" value="F:DNA-binding transcription factor activity, RNA polymerase II-specific"/>
    <property type="evidence" value="ECO:0007669"/>
    <property type="project" value="TreeGrafter"/>
</dbReference>
<keyword evidence="3" id="KW-0805">Transcription regulation</keyword>
<evidence type="ECO:0000313" key="10">
    <source>
        <dbReference type="Proteomes" id="UP000053110"/>
    </source>
</evidence>
<dbReference type="GO" id="GO:0005667">
    <property type="term" value="C:transcription regulator complex"/>
    <property type="evidence" value="ECO:0007669"/>
    <property type="project" value="TreeGrafter"/>
</dbReference>
<keyword evidence="4" id="KW-0804">Transcription</keyword>
<dbReference type="InterPro" id="IPR000818">
    <property type="entry name" value="TEA/ATTS_dom"/>
</dbReference>
<reference evidence="8" key="2">
    <citation type="submission" date="2013-01" db="EMBL/GenBank/DDBJ databases">
        <title>The wheat powdery mildew genome reveals unique evolution of an obligate biotroph.</title>
        <authorList>
            <person name="Oberhaensli S."/>
            <person name="Wicker T."/>
            <person name="Keller B."/>
        </authorList>
    </citation>
    <scope>NUCLEOTIDE SEQUENCE</scope>
    <source>
        <strain evidence="8">96224</strain>
    </source>
</reference>
<evidence type="ECO:0000256" key="1">
    <source>
        <dbReference type="ARBA" id="ARBA00004123"/>
    </source>
</evidence>
<gene>
    <name evidence="8" type="ORF">BGT96224_A20401</name>
    <name evidence="9" type="ORF">BGT96224V2_LOCUS4514</name>
</gene>
<proteinExistence type="inferred from homology"/>
<evidence type="ECO:0000256" key="5">
    <source>
        <dbReference type="ARBA" id="ARBA00023242"/>
    </source>
</evidence>
<dbReference type="OrthoDB" id="10006572at2759"/>
<dbReference type="PANTHER" id="PTHR11834">
    <property type="entry name" value="TRANSCRIPTIONAL ENHANCER FACTOR TEF RELATED"/>
    <property type="match status" value="1"/>
</dbReference>
<feature type="DNA-binding region" description="TEA" evidence="6">
    <location>
        <begin position="114"/>
        <end position="215"/>
    </location>
</feature>
<dbReference type="GO" id="GO:0000978">
    <property type="term" value="F:RNA polymerase II cis-regulatory region sequence-specific DNA binding"/>
    <property type="evidence" value="ECO:0007669"/>
    <property type="project" value="TreeGrafter"/>
</dbReference>
<dbReference type="EMBL" id="KE375092">
    <property type="protein sequence ID" value="EPQ63911.1"/>
    <property type="molecule type" value="Genomic_DNA"/>
</dbReference>
<protein>
    <submittedName>
        <fullName evidence="9">BgtA-20401</fullName>
    </submittedName>
</protein>
<accession>A0A061HEF8</accession>
<comment type="subcellular location">
    <subcellularLocation>
        <location evidence="1">Nucleus</location>
    </subcellularLocation>
</comment>
<comment type="similarity">
    <text evidence="2">Belongs to the TEC1 family.</text>
</comment>
<dbReference type="Proteomes" id="UP000053110">
    <property type="component" value="Unassembled WGS sequence"/>
</dbReference>
<evidence type="ECO:0000313" key="8">
    <source>
        <dbReference type="EMBL" id="EPQ63911.1"/>
    </source>
</evidence>
<evidence type="ECO:0000259" key="7">
    <source>
        <dbReference type="PROSITE" id="PS51088"/>
    </source>
</evidence>
<dbReference type="PROSITE" id="PS51088">
    <property type="entry name" value="TEA_2"/>
    <property type="match status" value="1"/>
</dbReference>
<dbReference type="Gene3D" id="6.10.20.40">
    <property type="entry name" value="TEA/ATTS domain"/>
    <property type="match status" value="1"/>
</dbReference>
<dbReference type="InterPro" id="IPR050937">
    <property type="entry name" value="TEC1_TEAD_TF"/>
</dbReference>
<evidence type="ECO:0000256" key="6">
    <source>
        <dbReference type="PROSITE-ProRule" id="PRU00505"/>
    </source>
</evidence>
<dbReference type="EMBL" id="UIGY01000121">
    <property type="protein sequence ID" value="SUZ11349.1"/>
    <property type="molecule type" value="Genomic_DNA"/>
</dbReference>
<dbReference type="PANTHER" id="PTHR11834:SF0">
    <property type="entry name" value="PROTEIN SCALLOPED"/>
    <property type="match status" value="1"/>
</dbReference>
<keyword evidence="5" id="KW-0539">Nucleus</keyword>
<evidence type="ECO:0000256" key="3">
    <source>
        <dbReference type="ARBA" id="ARBA00023015"/>
    </source>
</evidence>
<reference evidence="9" key="3">
    <citation type="submission" date="2018-07" db="EMBL/GenBank/DDBJ databases">
        <authorList>
            <person name="Quirk P.G."/>
            <person name="Krulwich T.A."/>
        </authorList>
    </citation>
    <scope>NUCLEOTIDE SEQUENCE</scope>
    <source>
        <strain evidence="9">96224</strain>
    </source>
</reference>
<organism evidence="9">
    <name type="scientific">Blumeria graminis f. sp. tritici 96224</name>
    <dbReference type="NCBI Taxonomy" id="1268274"/>
    <lineage>
        <taxon>Eukaryota</taxon>
        <taxon>Fungi</taxon>
        <taxon>Dikarya</taxon>
        <taxon>Ascomycota</taxon>
        <taxon>Pezizomycotina</taxon>
        <taxon>Leotiomycetes</taxon>
        <taxon>Erysiphales</taxon>
        <taxon>Erysiphaceae</taxon>
        <taxon>Blumeria</taxon>
    </lineage>
</organism>
<dbReference type="SMART" id="SM00426">
    <property type="entry name" value="TEA"/>
    <property type="match status" value="1"/>
</dbReference>
<feature type="domain" description="TEA" evidence="7">
    <location>
        <begin position="114"/>
        <end position="215"/>
    </location>
</feature>
<feature type="non-terminal residue" evidence="9">
    <location>
        <position position="713"/>
    </location>
</feature>
<dbReference type="AlphaFoldDB" id="A0A061HEF8"/>
<name>A0A061HEF8_BLUGR</name>
<dbReference type="Pfam" id="PF01285">
    <property type="entry name" value="TEA"/>
    <property type="match status" value="1"/>
</dbReference>
<dbReference type="InterPro" id="IPR038096">
    <property type="entry name" value="TEA/ATTS_sf"/>
</dbReference>
<sequence length="713" mass="81411">MEFLPKKPAQCQTENKELIKDIEAYRPLDQNSYDRRFATTDLPNVYVCRRTPDWYSASQTTLNNATRQTPFQRTILNKSNSEWKNVRDNTTQCQNPILDSPQYQAYRARQEDSDACDEKKWPPDLEGFFLDGTVTVISFATITDLIAMMDIPPMGRQKYTFNGKPHGRNELIALYIWIAYRESLPSGVAPSPLMIRHRKQISSHIQVLKKYLQGHSAFSLIFPPIEMIPESGYPLDSNPCLVALSQGRLPNKRYRDYIRARYRSQFGQQIHNDSLDVAITPLPTRPAMVSLAISIPLPRVLWRETLTSGDTQGEQVKGHAIFVQFKSALSIQSKDDTLESIPRWREKFPRLLMLPVPETTDYAIIHIHVLLDLSPKIGQNEMESSNQIILSIPNIQPDNCECRVLTTLTQSFEIPDDPRVDGSVEVGVLQGKFYARTPTDSQIMIPFPTHEWAKMYSWLYNFRTRSTKRTSNSFPQSINVEHLSMYQEVYCNSGPATPFKKQATLLWTFQHVNQNNRNCTSWRNVTMPPSYLLHSIPAMRHQTRPKSSDLSVYPWQHHLPIDMGLEAGFLSRSEMSAPSVVGEQVPNMNGHNFYQNNRQLSHSCQTLQGSEDCSIIEFDMTRPMRDPNFNSQKYQENHPVNWNLSGFYGDESIGEALSSNGGGDVIFQFESRVCSEAFPLGKFKDPYDAEAHAAFEGIWAAIKLPSACFANDV</sequence>